<dbReference type="Proteomes" id="UP000054995">
    <property type="component" value="Unassembled WGS sequence"/>
</dbReference>
<reference evidence="1 2" key="1">
    <citation type="submission" date="2015-01" db="EMBL/GenBank/DDBJ databases">
        <title>Evolution of Trichinella species and genotypes.</title>
        <authorList>
            <person name="Korhonen P.K."/>
            <person name="Edoardo P."/>
            <person name="Giuseppe L.R."/>
            <person name="Gasser R.B."/>
        </authorList>
    </citation>
    <scope>NUCLEOTIDE SEQUENCE [LARGE SCALE GENOMIC DNA]</scope>
    <source>
        <strain evidence="1">ISS470</strain>
    </source>
</reference>
<protein>
    <submittedName>
        <fullName evidence="1">Uncharacterized protein</fullName>
    </submittedName>
</protein>
<name>A0A0V1FI15_TRIPS</name>
<dbReference type="AlphaFoldDB" id="A0A0V1FI15"/>
<dbReference type="OrthoDB" id="10540766at2759"/>
<dbReference type="EMBL" id="JYDT01000088">
    <property type="protein sequence ID" value="KRY85541.1"/>
    <property type="molecule type" value="Genomic_DNA"/>
</dbReference>
<evidence type="ECO:0000313" key="2">
    <source>
        <dbReference type="Proteomes" id="UP000054995"/>
    </source>
</evidence>
<gene>
    <name evidence="1" type="ORF">T4D_7890</name>
</gene>
<proteinExistence type="predicted"/>
<sequence>MIFISYCFNLQHVNTSFPYCSIQTQWNSVITMGLGNRDFDRCSRFISIAIAESSLSPSSTVSNL</sequence>
<organism evidence="1 2">
    <name type="scientific">Trichinella pseudospiralis</name>
    <name type="common">Parasitic roundworm</name>
    <dbReference type="NCBI Taxonomy" id="6337"/>
    <lineage>
        <taxon>Eukaryota</taxon>
        <taxon>Metazoa</taxon>
        <taxon>Ecdysozoa</taxon>
        <taxon>Nematoda</taxon>
        <taxon>Enoplea</taxon>
        <taxon>Dorylaimia</taxon>
        <taxon>Trichinellida</taxon>
        <taxon>Trichinellidae</taxon>
        <taxon>Trichinella</taxon>
    </lineage>
</organism>
<comment type="caution">
    <text evidence="1">The sequence shown here is derived from an EMBL/GenBank/DDBJ whole genome shotgun (WGS) entry which is preliminary data.</text>
</comment>
<accession>A0A0V1FI15</accession>
<evidence type="ECO:0000313" key="1">
    <source>
        <dbReference type="EMBL" id="KRY85541.1"/>
    </source>
</evidence>
<keyword evidence="2" id="KW-1185">Reference proteome</keyword>